<evidence type="ECO:0000256" key="4">
    <source>
        <dbReference type="ARBA" id="ARBA00022694"/>
    </source>
</evidence>
<dbReference type="PIRSF" id="PIRSF017233">
    <property type="entry name" value="IKAP"/>
    <property type="match status" value="1"/>
</dbReference>
<evidence type="ECO:0000256" key="3">
    <source>
        <dbReference type="ARBA" id="ARBA00022490"/>
    </source>
</evidence>
<dbReference type="InterPro" id="IPR056165">
    <property type="entry name" value="Beta-prop_ELP1_2nd"/>
</dbReference>
<organism evidence="12 13">
    <name type="scientific">Parthenolecanium corni</name>
    <dbReference type="NCBI Taxonomy" id="536013"/>
    <lineage>
        <taxon>Eukaryota</taxon>
        <taxon>Metazoa</taxon>
        <taxon>Ecdysozoa</taxon>
        <taxon>Arthropoda</taxon>
        <taxon>Hexapoda</taxon>
        <taxon>Insecta</taxon>
        <taxon>Pterygota</taxon>
        <taxon>Neoptera</taxon>
        <taxon>Paraneoptera</taxon>
        <taxon>Hemiptera</taxon>
        <taxon>Sternorrhyncha</taxon>
        <taxon>Coccoidea</taxon>
        <taxon>Coccidae</taxon>
        <taxon>Parthenolecanium</taxon>
    </lineage>
</organism>
<feature type="domain" description="ELP1 TPR" evidence="9">
    <location>
        <begin position="860"/>
        <end position="1028"/>
    </location>
</feature>
<keyword evidence="3 5" id="KW-0963">Cytoplasm</keyword>
<dbReference type="SUPFAM" id="SSF69322">
    <property type="entry name" value="Tricorn protease domain 2"/>
    <property type="match status" value="1"/>
</dbReference>
<keyword evidence="5" id="KW-0539">Nucleus</keyword>
<dbReference type="GO" id="GO:0005829">
    <property type="term" value="C:cytosol"/>
    <property type="evidence" value="ECO:0007669"/>
    <property type="project" value="TreeGrafter"/>
</dbReference>
<feature type="compositionally biased region" description="Basic and acidic residues" evidence="6">
    <location>
        <begin position="1080"/>
        <end position="1095"/>
    </location>
</feature>
<feature type="region of interest" description="Disordered" evidence="6">
    <location>
        <begin position="1080"/>
        <end position="1123"/>
    </location>
</feature>
<dbReference type="InterPro" id="IPR006849">
    <property type="entry name" value="Elp1"/>
</dbReference>
<evidence type="ECO:0000256" key="6">
    <source>
        <dbReference type="SAM" id="MobiDB-lite"/>
    </source>
</evidence>
<dbReference type="GO" id="GO:0005634">
    <property type="term" value="C:nucleus"/>
    <property type="evidence" value="ECO:0007669"/>
    <property type="project" value="UniProtKB-SubCell"/>
</dbReference>
<dbReference type="Pfam" id="PF23925">
    <property type="entry name" value="A-sol_ELP1"/>
    <property type="match status" value="1"/>
</dbReference>
<feature type="domain" description="ELP1 first N-terminal beta-propeller" evidence="7">
    <location>
        <begin position="1"/>
        <end position="351"/>
    </location>
</feature>
<keyword evidence="13" id="KW-1185">Reference proteome</keyword>
<comment type="pathway">
    <text evidence="1">tRNA modification; 5-methoxycarbonylmethyl-2-thiouridine-tRNA biosynthesis.</text>
</comment>
<evidence type="ECO:0000259" key="8">
    <source>
        <dbReference type="Pfam" id="PF23797"/>
    </source>
</evidence>
<evidence type="ECO:0000256" key="5">
    <source>
        <dbReference type="PIRNR" id="PIRNR017233"/>
    </source>
</evidence>
<sequence length="1239" mass="141463">MRNLSLLRNISIKYPFLESLKKCLIFSESSTSKSTKLFVFNKFIELYQLNIKDDFSFEEIFILDLFQFIDDPSQTVTVAGFNSVFNELYVILSHGYLISVVITGDDEDNEALGQSLNVGATKVASWSPDFERTVLINSEDKLFIFNIVNTDAEKLNEISLQNVAEEENKFINVGWGKVETQFRGSEGKFSKSSLKEAAVIDEDVTDTSVHVCWKSNATAFAVSYICYAEKNRKIKVFSQDGTLLNVTKDISGLHSPADWSPSRNIIFCPQTLPNKQVICCIEQNGLRHGDFEIPKETKVKELLWNSNGSILACYGTVDDRELITLWTTSNYKWYMKQNLQFDESIIYVQWDFLSPNRLHVILQSGVYRSYEWSLQVNESSKNGSEANKAIVAVVNGQKLGVTPYALVNHPPSMPYKSYDLSPHYVNAVIFPETISAAVGDFDCNSMLLYMSNNSFSVLKFDDKIGSNLQLNFENGPVQCSTPSELAAFTWILPNYLFFSWCRIDGHYFCVSRLDNGSQTIILEKTFSVDSPILSTCSYHTDVIVHVDNGKLFLYRDGKLQSMEISFVEPCVRLQILNEDTFIALSENRNLYVNETIKYRDVVSFFWKPPFVIMLTMDSQLLISKVTLSGRETSFDEVLSRGVEPKSYLITIVDDRVLMETERGNLETIVPRPFSIFQMEEKLKSSQYFEAFKMLRKQRINLNVLFDHDPDEFLKNIKTIIGDVSDSTCLLNFITELEDDNVAASMFPWKYHSNFKIVPNKVETICQHFCSAIKELDNPKLIVPLIAALVKQNKLTDAAKYAVEYNEVQTLSHLCDPLAVYKAALGSFDLVHALHIIQHSKLDPSEYLPFIHELQTLEENYQKFKICNYLENFSAALTHLAQCDGDDKFEECVEYVKKHQLFRTAVEIFHARSCESEVLRNRYVQILTIAAENYEEKQCLLDAGILFERAAVYHRALSCYLSIGDWSSAISISKYMHSDKESLVQTSKVAYDVLFRQRKFEDAGFVAYHFISDCKLAIDAYLIARKFCCAINAARGLKSDEAILQSIRPTLIEETKSLISQQKSKLATLEGYRDRLHVVREMKKHPERENNEDDRQSVISSDGSDSSSILSCSSKASSASSSAKRARRRERRLWNLKPGNRREEPSLLNAIRQAVIQYEKEYHELVPDLIKALVRTDEFVLARELETYYQEFLASIKRIVERTWSEANVPEDGAGFQDILILCPPDVASFKNDLVLITSK</sequence>
<dbReference type="Proteomes" id="UP001367676">
    <property type="component" value="Unassembled WGS sequence"/>
</dbReference>
<proteinExistence type="inferred from homology"/>
<name>A0AAN9TS98_9HEMI</name>
<feature type="domain" description="ELP1 three-helical bundle" evidence="11">
    <location>
        <begin position="1045"/>
        <end position="1197"/>
    </location>
</feature>
<reference evidence="12 13" key="1">
    <citation type="submission" date="2024-03" db="EMBL/GenBank/DDBJ databases">
        <title>Adaptation during the transition from Ophiocordyceps entomopathogen to insect associate is accompanied by gene loss and intensified selection.</title>
        <authorList>
            <person name="Ward C.M."/>
            <person name="Onetto C.A."/>
            <person name="Borneman A.R."/>
        </authorList>
    </citation>
    <scope>NUCLEOTIDE SEQUENCE [LARGE SCALE GENOMIC DNA]</scope>
    <source>
        <strain evidence="12">AWRI1</strain>
        <tissue evidence="12">Single Adult Female</tissue>
    </source>
</reference>
<dbReference type="InterPro" id="IPR056164">
    <property type="entry name" value="Beta-prop_ELP1_1st"/>
</dbReference>
<dbReference type="PANTHER" id="PTHR12747:SF0">
    <property type="entry name" value="ELONGATOR COMPLEX PROTEIN 1"/>
    <property type="match status" value="1"/>
</dbReference>
<comment type="caution">
    <text evidence="12">The sequence shown here is derived from an EMBL/GenBank/DDBJ whole genome shotgun (WGS) entry which is preliminary data.</text>
</comment>
<comment type="similarity">
    <text evidence="2 5">Belongs to the ELP1/IKA1 family.</text>
</comment>
<comment type="subcellular location">
    <subcellularLocation>
        <location evidence="5">Cytoplasm</location>
    </subcellularLocation>
    <subcellularLocation>
        <location evidence="5">Nucleus</location>
    </subcellularLocation>
</comment>
<gene>
    <name evidence="12" type="ORF">V9T40_009311</name>
</gene>
<dbReference type="Pfam" id="PF23936">
    <property type="entry name" value="HB_ELP1"/>
    <property type="match status" value="1"/>
</dbReference>
<comment type="function">
    <text evidence="5">Component of the elongator complex which is required for multiple tRNA modifications, including mcm5U (5-methoxycarbonylmethyl uridine), mcm5s2U (5-methoxycarbonylmethyl-2-thiouridine), and ncm5U (5-carbamoylmethyl uridine). The elongator complex catalyzes formation of carboxymethyluridine in the wobble base at position 34 in tRNAs.</text>
</comment>
<evidence type="ECO:0000259" key="11">
    <source>
        <dbReference type="Pfam" id="PF23936"/>
    </source>
</evidence>
<dbReference type="Pfam" id="PF04762">
    <property type="entry name" value="Beta-prop_ELP1_1st"/>
    <property type="match status" value="1"/>
</dbReference>
<keyword evidence="4" id="KW-0819">tRNA processing</keyword>
<dbReference type="EMBL" id="JBBCAQ010000010">
    <property type="protein sequence ID" value="KAK7601870.1"/>
    <property type="molecule type" value="Genomic_DNA"/>
</dbReference>
<evidence type="ECO:0000259" key="10">
    <source>
        <dbReference type="Pfam" id="PF23925"/>
    </source>
</evidence>
<evidence type="ECO:0000259" key="9">
    <source>
        <dbReference type="Pfam" id="PF23878"/>
    </source>
</evidence>
<dbReference type="Pfam" id="PF23878">
    <property type="entry name" value="TPR_ELP1"/>
    <property type="match status" value="1"/>
</dbReference>
<dbReference type="AlphaFoldDB" id="A0AAN9TS98"/>
<dbReference type="InterPro" id="IPR056169">
    <property type="entry name" value="HB_ELP1"/>
</dbReference>
<evidence type="ECO:0000259" key="7">
    <source>
        <dbReference type="Pfam" id="PF04762"/>
    </source>
</evidence>
<evidence type="ECO:0000313" key="13">
    <source>
        <dbReference type="Proteomes" id="UP001367676"/>
    </source>
</evidence>
<feature type="domain" description="ELP1 alpha-solenoid" evidence="10">
    <location>
        <begin position="671"/>
        <end position="853"/>
    </location>
</feature>
<dbReference type="InterPro" id="IPR056166">
    <property type="entry name" value="TPR_ELP1"/>
</dbReference>
<evidence type="ECO:0000256" key="2">
    <source>
        <dbReference type="ARBA" id="ARBA00006086"/>
    </source>
</evidence>
<protein>
    <recommendedName>
        <fullName evidence="5">Elongator complex protein 1</fullName>
    </recommendedName>
</protein>
<dbReference type="Pfam" id="PF23797">
    <property type="entry name" value="Beta-prop_ELP1_2nd"/>
    <property type="match status" value="1"/>
</dbReference>
<dbReference type="GO" id="GO:0002926">
    <property type="term" value="P:tRNA wobble base 5-methoxycarbonylmethyl-2-thiouridinylation"/>
    <property type="evidence" value="ECO:0007669"/>
    <property type="project" value="TreeGrafter"/>
</dbReference>
<dbReference type="InterPro" id="IPR056167">
    <property type="entry name" value="A-sol_ELP1"/>
</dbReference>
<dbReference type="GO" id="GO:0033588">
    <property type="term" value="C:elongator holoenzyme complex"/>
    <property type="evidence" value="ECO:0007669"/>
    <property type="project" value="InterPro"/>
</dbReference>
<evidence type="ECO:0000313" key="12">
    <source>
        <dbReference type="EMBL" id="KAK7601870.1"/>
    </source>
</evidence>
<dbReference type="GO" id="GO:0000049">
    <property type="term" value="F:tRNA binding"/>
    <property type="evidence" value="ECO:0007669"/>
    <property type="project" value="TreeGrafter"/>
</dbReference>
<dbReference type="PANTHER" id="PTHR12747">
    <property type="entry name" value="ELONGATOR COMPLEX PROTEIN 1"/>
    <property type="match status" value="1"/>
</dbReference>
<feature type="compositionally biased region" description="Low complexity" evidence="6">
    <location>
        <begin position="1096"/>
        <end position="1122"/>
    </location>
</feature>
<accession>A0AAN9TS98</accession>
<feature type="domain" description="ELP1 N-terminal second beta-propeller" evidence="8">
    <location>
        <begin position="393"/>
        <end position="626"/>
    </location>
</feature>
<evidence type="ECO:0000256" key="1">
    <source>
        <dbReference type="ARBA" id="ARBA00005043"/>
    </source>
</evidence>